<feature type="compositionally biased region" description="Low complexity" evidence="1">
    <location>
        <begin position="256"/>
        <end position="283"/>
    </location>
</feature>
<feature type="domain" description="N-acetyltransferase" evidence="2">
    <location>
        <begin position="8"/>
        <end position="163"/>
    </location>
</feature>
<dbReference type="Gene3D" id="3.30.1050.10">
    <property type="entry name" value="SCP2 sterol-binding domain"/>
    <property type="match status" value="1"/>
</dbReference>
<evidence type="ECO:0000256" key="1">
    <source>
        <dbReference type="SAM" id="MobiDB-lite"/>
    </source>
</evidence>
<comment type="caution">
    <text evidence="3">The sequence shown here is derived from an EMBL/GenBank/DDBJ whole genome shotgun (WGS) entry which is preliminary data.</text>
</comment>
<reference evidence="4" key="1">
    <citation type="journal article" date="2019" name="Int. J. Syst. Evol. Microbiol.">
        <title>The Global Catalogue of Microorganisms (GCM) 10K type strain sequencing project: providing services to taxonomists for standard genome sequencing and annotation.</title>
        <authorList>
            <consortium name="The Broad Institute Genomics Platform"/>
            <consortium name="The Broad Institute Genome Sequencing Center for Infectious Disease"/>
            <person name="Wu L."/>
            <person name="Ma J."/>
        </authorList>
    </citation>
    <scope>NUCLEOTIDE SEQUENCE [LARGE SCALE GENOMIC DNA]</scope>
    <source>
        <strain evidence="4">NBRC 108730</strain>
    </source>
</reference>
<dbReference type="SUPFAM" id="SSF55718">
    <property type="entry name" value="SCP-like"/>
    <property type="match status" value="1"/>
</dbReference>
<dbReference type="InterPro" id="IPR000182">
    <property type="entry name" value="GNAT_dom"/>
</dbReference>
<feature type="region of interest" description="Disordered" evidence="1">
    <location>
        <begin position="247"/>
        <end position="289"/>
    </location>
</feature>
<dbReference type="InterPro" id="IPR025559">
    <property type="entry name" value="Eis_dom"/>
</dbReference>
<dbReference type="InterPro" id="IPR051554">
    <property type="entry name" value="Acetyltransferase_Eis"/>
</dbReference>
<name>A0ABQ6JDC0_9ACTN</name>
<gene>
    <name evidence="3" type="ORF">GCM10025868_10270</name>
</gene>
<dbReference type="EMBL" id="BSUZ01000001">
    <property type="protein sequence ID" value="GMA85777.1"/>
    <property type="molecule type" value="Genomic_DNA"/>
</dbReference>
<dbReference type="Proteomes" id="UP001157017">
    <property type="component" value="Unassembled WGS sequence"/>
</dbReference>
<dbReference type="Pfam" id="PF13530">
    <property type="entry name" value="SCP2_2"/>
    <property type="match status" value="1"/>
</dbReference>
<dbReference type="InterPro" id="IPR016181">
    <property type="entry name" value="Acyl_CoA_acyltransferase"/>
</dbReference>
<sequence>MGMSTSAHTVVRLGPEHQEEVLRLDQWGFVFGEADLLEDLFFFEWDRTFGVRAPDGTLAGLNTTFSLGLTVPDGVGGAGVRTVPMAGLSWVAVHPGQRRRGVLRAMMTDHLHGLHERGEEAVAGLHASEAVIYQRYGYGLATTGLRLTLGRAPEPVPRRRLRRGAGGLRDGVRRAARRPGARRVRAGLPHPSRGRAAPGALRPGRACWTSTCAAATSSRCACWWRVATARPPATRCCAARSTGRTATRTASRRCSRWSPSTRRPRTPSGPASPTSTSAAAPSPRRCRSTTRCCGCSSTPAHRGRGPATSLWLRLIDVDRALAQRTYAHDVDVVLDVSDALCPWNARRWRLSGGPDGATCTPTSDPADVEVDVKQARCGLRGRRAARGPGPGRAGHGADAGNPRPAVDGAACGGRARRRLGLLARSPTPAEMRVPVHRTPSR</sequence>
<dbReference type="Pfam" id="PF13527">
    <property type="entry name" value="Acetyltransf_9"/>
    <property type="match status" value="1"/>
</dbReference>
<feature type="region of interest" description="Disordered" evidence="1">
    <location>
        <begin position="177"/>
        <end position="202"/>
    </location>
</feature>
<evidence type="ECO:0000313" key="4">
    <source>
        <dbReference type="Proteomes" id="UP001157017"/>
    </source>
</evidence>
<organism evidence="3 4">
    <name type="scientific">Angustibacter aerolatus</name>
    <dbReference type="NCBI Taxonomy" id="1162965"/>
    <lineage>
        <taxon>Bacteria</taxon>
        <taxon>Bacillati</taxon>
        <taxon>Actinomycetota</taxon>
        <taxon>Actinomycetes</taxon>
        <taxon>Kineosporiales</taxon>
        <taxon>Kineosporiaceae</taxon>
    </lineage>
</organism>
<dbReference type="PROSITE" id="PS51186">
    <property type="entry name" value="GNAT"/>
    <property type="match status" value="1"/>
</dbReference>
<keyword evidence="4" id="KW-1185">Reference proteome</keyword>
<evidence type="ECO:0000313" key="3">
    <source>
        <dbReference type="EMBL" id="GMA85777.1"/>
    </source>
</evidence>
<proteinExistence type="predicted"/>
<dbReference type="Gene3D" id="3.40.630.30">
    <property type="match status" value="1"/>
</dbReference>
<accession>A0ABQ6JDC0</accession>
<dbReference type="SUPFAM" id="SSF55729">
    <property type="entry name" value="Acyl-CoA N-acyltransferases (Nat)"/>
    <property type="match status" value="1"/>
</dbReference>
<feature type="region of interest" description="Disordered" evidence="1">
    <location>
        <begin position="382"/>
        <end position="441"/>
    </location>
</feature>
<feature type="compositionally biased region" description="Low complexity" evidence="1">
    <location>
        <begin position="186"/>
        <end position="202"/>
    </location>
</feature>
<dbReference type="InterPro" id="IPR036527">
    <property type="entry name" value="SCP2_sterol-bd_dom_sf"/>
</dbReference>
<evidence type="ECO:0000259" key="2">
    <source>
        <dbReference type="PROSITE" id="PS51186"/>
    </source>
</evidence>
<protein>
    <recommendedName>
        <fullName evidence="2">N-acetyltransferase domain-containing protein</fullName>
    </recommendedName>
</protein>
<dbReference type="PANTHER" id="PTHR37817">
    <property type="entry name" value="N-ACETYLTRANSFERASE EIS"/>
    <property type="match status" value="1"/>
</dbReference>
<dbReference type="PANTHER" id="PTHR37817:SF1">
    <property type="entry name" value="N-ACETYLTRANSFERASE EIS"/>
    <property type="match status" value="1"/>
</dbReference>